<dbReference type="OrthoDB" id="644067at2759"/>
<evidence type="ECO:0000256" key="1">
    <source>
        <dbReference type="ARBA" id="ARBA00004123"/>
    </source>
</evidence>
<evidence type="ECO:0000313" key="8">
    <source>
        <dbReference type="Proteomes" id="UP000077755"/>
    </source>
</evidence>
<dbReference type="AlphaFoldDB" id="A0A175YIH7"/>
<keyword evidence="2" id="KW-0238">DNA-binding</keyword>
<keyword evidence="8" id="KW-1185">Reference proteome</keyword>
<dbReference type="Gramene" id="KZM83040">
    <property type="protein sequence ID" value="KZM83040"/>
    <property type="gene ID" value="DCAR_030609"/>
</dbReference>
<keyword evidence="5" id="KW-1133">Transmembrane helix</keyword>
<dbReference type="InterPro" id="IPR043452">
    <property type="entry name" value="BZIP46-like"/>
</dbReference>
<evidence type="ECO:0000256" key="2">
    <source>
        <dbReference type="ARBA" id="ARBA00023125"/>
    </source>
</evidence>
<reference evidence="6" key="1">
    <citation type="journal article" date="2016" name="Nat. Genet.">
        <title>A high-quality carrot genome assembly provides new insights into carotenoid accumulation and asterid genome evolution.</title>
        <authorList>
            <person name="Iorizzo M."/>
            <person name="Ellison S."/>
            <person name="Senalik D."/>
            <person name="Zeng P."/>
            <person name="Satapoomin P."/>
            <person name="Huang J."/>
            <person name="Bowman M."/>
            <person name="Iovene M."/>
            <person name="Sanseverino W."/>
            <person name="Cavagnaro P."/>
            <person name="Yildiz M."/>
            <person name="Macko-Podgorni A."/>
            <person name="Moranska E."/>
            <person name="Grzebelus E."/>
            <person name="Grzebelus D."/>
            <person name="Ashrafi H."/>
            <person name="Zheng Z."/>
            <person name="Cheng S."/>
            <person name="Spooner D."/>
            <person name="Van Deynze A."/>
            <person name="Simon P."/>
        </authorList>
    </citation>
    <scope>NUCLEOTIDE SEQUENCE [LARGE SCALE GENOMIC DNA]</scope>
    <source>
        <tissue evidence="6">Leaf</tissue>
    </source>
</reference>
<dbReference type="OMA" id="MQKRENN"/>
<feature type="compositionally biased region" description="Polar residues" evidence="4">
    <location>
        <begin position="13"/>
        <end position="28"/>
    </location>
</feature>
<dbReference type="GO" id="GO:0045893">
    <property type="term" value="P:positive regulation of DNA-templated transcription"/>
    <property type="evidence" value="ECO:0007669"/>
    <property type="project" value="InterPro"/>
</dbReference>
<evidence type="ECO:0008006" key="9">
    <source>
        <dbReference type="Google" id="ProtNLM"/>
    </source>
</evidence>
<proteinExistence type="predicted"/>
<dbReference type="GO" id="GO:0005634">
    <property type="term" value="C:nucleus"/>
    <property type="evidence" value="ECO:0007669"/>
    <property type="project" value="UniProtKB-SubCell"/>
</dbReference>
<dbReference type="GO" id="GO:0003677">
    <property type="term" value="F:DNA binding"/>
    <property type="evidence" value="ECO:0007669"/>
    <property type="project" value="UniProtKB-KW"/>
</dbReference>
<feature type="region of interest" description="Disordered" evidence="4">
    <location>
        <begin position="1"/>
        <end position="34"/>
    </location>
</feature>
<evidence type="ECO:0000313" key="7">
    <source>
        <dbReference type="EMBL" id="WOH16014.1"/>
    </source>
</evidence>
<name>A0A175YIH7_DAUCS</name>
<dbReference type="PANTHER" id="PTHR22952">
    <property type="entry name" value="CAMP-RESPONSE ELEMENT BINDING PROTEIN-RELATED"/>
    <property type="match status" value="1"/>
</dbReference>
<dbReference type="EMBL" id="CP093351">
    <property type="protein sequence ID" value="WOH16014.1"/>
    <property type="molecule type" value="Genomic_DNA"/>
</dbReference>
<keyword evidence="5" id="KW-0472">Membrane</keyword>
<evidence type="ECO:0000256" key="3">
    <source>
        <dbReference type="ARBA" id="ARBA00023242"/>
    </source>
</evidence>
<dbReference type="GO" id="GO:0003700">
    <property type="term" value="F:DNA-binding transcription factor activity"/>
    <property type="evidence" value="ECO:0007669"/>
    <property type="project" value="InterPro"/>
</dbReference>
<dbReference type="EMBL" id="LNRQ01000009">
    <property type="protein sequence ID" value="KZM83040.1"/>
    <property type="molecule type" value="Genomic_DNA"/>
</dbReference>
<organism evidence="6">
    <name type="scientific">Daucus carota subsp. sativus</name>
    <name type="common">Carrot</name>
    <dbReference type="NCBI Taxonomy" id="79200"/>
    <lineage>
        <taxon>Eukaryota</taxon>
        <taxon>Viridiplantae</taxon>
        <taxon>Streptophyta</taxon>
        <taxon>Embryophyta</taxon>
        <taxon>Tracheophyta</taxon>
        <taxon>Spermatophyta</taxon>
        <taxon>Magnoliopsida</taxon>
        <taxon>eudicotyledons</taxon>
        <taxon>Gunneridae</taxon>
        <taxon>Pentapetalae</taxon>
        <taxon>asterids</taxon>
        <taxon>campanulids</taxon>
        <taxon>Apiales</taxon>
        <taxon>Apiaceae</taxon>
        <taxon>Apioideae</taxon>
        <taxon>Scandiceae</taxon>
        <taxon>Daucinae</taxon>
        <taxon>Daucus</taxon>
        <taxon>Daucus sect. Daucus</taxon>
    </lineage>
</organism>
<reference evidence="7" key="2">
    <citation type="submission" date="2022-03" db="EMBL/GenBank/DDBJ databases">
        <title>Draft title - Genomic analysis of global carrot germplasm unveils the trajectory of domestication and the origin of high carotenoid orange carrot.</title>
        <authorList>
            <person name="Iorizzo M."/>
            <person name="Ellison S."/>
            <person name="Senalik D."/>
            <person name="Macko-Podgorni A."/>
            <person name="Grzebelus D."/>
            <person name="Bostan H."/>
            <person name="Rolling W."/>
            <person name="Curaba J."/>
            <person name="Simon P."/>
        </authorList>
    </citation>
    <scope>NUCLEOTIDE SEQUENCE</scope>
    <source>
        <tissue evidence="7">Leaf</tissue>
    </source>
</reference>
<protein>
    <recommendedName>
        <fullName evidence="9">BZIP domain-containing protein</fullName>
    </recommendedName>
</protein>
<dbReference type="PANTHER" id="PTHR22952:SF175">
    <property type="entry name" value="PROTEIN ABSCISIC ACID-INSENSITIVE 5"/>
    <property type="match status" value="1"/>
</dbReference>
<sequence length="167" mass="18841">MSLKRGAEVWSEISRTQQSTDHSGSRQSEPAYGKMTLEEFFVRAGVVREESARQAQPPPPPSLPPQLPQLQPQPHSQLAYGMHVNYENTAASSFMVLGYGGAGSLIFLLYSNHCHKLGRKRNGPVERVIENRRKKILKNRESAAYTVELEAELNHWKVKNAYQLPQT</sequence>
<comment type="subcellular location">
    <subcellularLocation>
        <location evidence="1">Nucleus</location>
    </subcellularLocation>
</comment>
<keyword evidence="5" id="KW-0812">Transmembrane</keyword>
<feature type="region of interest" description="Disordered" evidence="4">
    <location>
        <begin position="48"/>
        <end position="74"/>
    </location>
</feature>
<gene>
    <name evidence="6" type="ORF">DCAR_030609</name>
    <name evidence="7" type="ORF">DCAR_0935563</name>
</gene>
<dbReference type="Proteomes" id="UP000077755">
    <property type="component" value="Chromosome 9"/>
</dbReference>
<evidence type="ECO:0000256" key="5">
    <source>
        <dbReference type="SAM" id="Phobius"/>
    </source>
</evidence>
<evidence type="ECO:0000313" key="6">
    <source>
        <dbReference type="EMBL" id="KZM83040.1"/>
    </source>
</evidence>
<feature type="compositionally biased region" description="Pro residues" evidence="4">
    <location>
        <begin position="56"/>
        <end position="67"/>
    </location>
</feature>
<dbReference type="STRING" id="79200.A0A175YIH7"/>
<accession>A0A175YIH7</accession>
<keyword evidence="3" id="KW-0539">Nucleus</keyword>
<evidence type="ECO:0000256" key="4">
    <source>
        <dbReference type="SAM" id="MobiDB-lite"/>
    </source>
</evidence>
<feature type="transmembrane region" description="Helical" evidence="5">
    <location>
        <begin position="90"/>
        <end position="111"/>
    </location>
</feature>